<feature type="transmembrane region" description="Helical" evidence="6">
    <location>
        <begin position="223"/>
        <end position="240"/>
    </location>
</feature>
<evidence type="ECO:0000313" key="8">
    <source>
        <dbReference type="Proteomes" id="UP001596105"/>
    </source>
</evidence>
<dbReference type="InterPro" id="IPR014227">
    <property type="entry name" value="YtvI-like"/>
</dbReference>
<keyword evidence="5 6" id="KW-0472">Membrane</keyword>
<comment type="subcellular location">
    <subcellularLocation>
        <location evidence="1">Membrane</location>
        <topology evidence="1">Multi-pass membrane protein</topology>
    </subcellularLocation>
</comment>
<organism evidence="7 8">
    <name type="scientific">Cohnella suwonensis</name>
    <dbReference type="NCBI Taxonomy" id="696072"/>
    <lineage>
        <taxon>Bacteria</taxon>
        <taxon>Bacillati</taxon>
        <taxon>Bacillota</taxon>
        <taxon>Bacilli</taxon>
        <taxon>Bacillales</taxon>
        <taxon>Paenibacillaceae</taxon>
        <taxon>Cohnella</taxon>
    </lineage>
</organism>
<feature type="transmembrane region" description="Helical" evidence="6">
    <location>
        <begin position="318"/>
        <end position="344"/>
    </location>
</feature>
<name>A0ABW0M284_9BACL</name>
<comment type="caution">
    <text evidence="7">The sequence shown here is derived from an EMBL/GenBank/DDBJ whole genome shotgun (WGS) entry which is preliminary data.</text>
</comment>
<dbReference type="EMBL" id="JBHSMH010000111">
    <property type="protein sequence ID" value="MFC5471670.1"/>
    <property type="molecule type" value="Genomic_DNA"/>
</dbReference>
<reference evidence="8" key="1">
    <citation type="journal article" date="2019" name="Int. J. Syst. Evol. Microbiol.">
        <title>The Global Catalogue of Microorganisms (GCM) 10K type strain sequencing project: providing services to taxonomists for standard genome sequencing and annotation.</title>
        <authorList>
            <consortium name="The Broad Institute Genomics Platform"/>
            <consortium name="The Broad Institute Genome Sequencing Center for Infectious Disease"/>
            <person name="Wu L."/>
            <person name="Ma J."/>
        </authorList>
    </citation>
    <scope>NUCLEOTIDE SEQUENCE [LARGE SCALE GENOMIC DNA]</scope>
    <source>
        <strain evidence="8">CCUG 57113</strain>
    </source>
</reference>
<comment type="similarity">
    <text evidence="2">Belongs to the autoinducer-2 exporter (AI-2E) (TC 2.A.86) family.</text>
</comment>
<evidence type="ECO:0000256" key="1">
    <source>
        <dbReference type="ARBA" id="ARBA00004141"/>
    </source>
</evidence>
<evidence type="ECO:0000256" key="3">
    <source>
        <dbReference type="ARBA" id="ARBA00022692"/>
    </source>
</evidence>
<dbReference type="PANTHER" id="PTHR21716:SF68">
    <property type="entry name" value="TRANSPORT PROTEIN YTVI-RELATED"/>
    <property type="match status" value="1"/>
</dbReference>
<feature type="transmembrane region" description="Helical" evidence="6">
    <location>
        <begin position="280"/>
        <end position="298"/>
    </location>
</feature>
<evidence type="ECO:0000256" key="2">
    <source>
        <dbReference type="ARBA" id="ARBA00009773"/>
    </source>
</evidence>
<dbReference type="InterPro" id="IPR002549">
    <property type="entry name" value="AI-2E-like"/>
</dbReference>
<accession>A0ABW0M284</accession>
<dbReference type="Proteomes" id="UP001596105">
    <property type="component" value="Unassembled WGS sequence"/>
</dbReference>
<evidence type="ECO:0000313" key="7">
    <source>
        <dbReference type="EMBL" id="MFC5471670.1"/>
    </source>
</evidence>
<feature type="transmembrane region" description="Helical" evidence="6">
    <location>
        <begin position="154"/>
        <end position="179"/>
    </location>
</feature>
<dbReference type="NCBIfam" id="TIGR02872">
    <property type="entry name" value="spore_ytvI"/>
    <property type="match status" value="1"/>
</dbReference>
<proteinExistence type="inferred from homology"/>
<dbReference type="Pfam" id="PF01594">
    <property type="entry name" value="AI-2E_transport"/>
    <property type="match status" value="1"/>
</dbReference>
<dbReference type="RefSeq" id="WP_209743857.1">
    <property type="nucleotide sequence ID" value="NZ_JBHSMH010000111.1"/>
</dbReference>
<gene>
    <name evidence="7" type="primary">ytvI</name>
    <name evidence="7" type="ORF">ACFPPD_23620</name>
</gene>
<feature type="transmembrane region" description="Helical" evidence="6">
    <location>
        <begin position="246"/>
        <end position="273"/>
    </location>
</feature>
<keyword evidence="8" id="KW-1185">Reference proteome</keyword>
<feature type="transmembrane region" description="Helical" evidence="6">
    <location>
        <begin position="12"/>
        <end position="33"/>
    </location>
</feature>
<keyword evidence="4 6" id="KW-1133">Transmembrane helix</keyword>
<evidence type="ECO:0000256" key="4">
    <source>
        <dbReference type="ARBA" id="ARBA00022989"/>
    </source>
</evidence>
<feature type="transmembrane region" description="Helical" evidence="6">
    <location>
        <begin position="68"/>
        <end position="89"/>
    </location>
</feature>
<evidence type="ECO:0000256" key="5">
    <source>
        <dbReference type="ARBA" id="ARBA00023136"/>
    </source>
</evidence>
<keyword evidence="3 6" id="KW-0812">Transmembrane</keyword>
<dbReference type="PANTHER" id="PTHR21716">
    <property type="entry name" value="TRANSMEMBRANE PROTEIN"/>
    <property type="match status" value="1"/>
</dbReference>
<evidence type="ECO:0000256" key="6">
    <source>
        <dbReference type="SAM" id="Phobius"/>
    </source>
</evidence>
<sequence>MLPLYKKYWRTAFDISMVALTVWLTMYVFSYLYDLAKPVFYSFVIFWCIEPLARRLNRVGLPKSIASAVSILLFVIVILAIFAGLGVIFTQQINQLIKDLPEYQRLLQHQIEVISANLAKHSESLPPDISEKLTSATESITNKGAEWAQQFLKWLVGALSSFSTFVLNISIAIILAYFLSLEIDSWKKLSRERSPKTLQIAFEFLRNNVFKGIGAYLKAQGKLISITFIVIFIALLSLRVENALTIALLAGIFDVLPLLGVNTLFIPWIIYLFITGDTTLAVWLTALLLVVTLTRQFLEPRITGQTVGVSAFTMLAFMMISLSLFGVAGLILAPILMILLKALYDQGYFHKWIRLPKDEFIVSPLSPQLAKDDVPAPEDASRP</sequence>
<protein>
    <submittedName>
        <fullName evidence="7">Sporulation integral membrane protein YtvI</fullName>
    </submittedName>
</protein>